<gene>
    <name evidence="2" type="ORF">CMTB2_03728</name>
</gene>
<protein>
    <submittedName>
        <fullName evidence="2">Alginate biosynthesis protein Alg44</fullName>
    </submittedName>
</protein>
<dbReference type="EMBL" id="ABCJ01000001">
    <property type="protein sequence ID" value="EDM24595.1"/>
    <property type="molecule type" value="Genomic_DNA"/>
</dbReference>
<evidence type="ECO:0000313" key="3">
    <source>
        <dbReference type="Proteomes" id="UP000003288"/>
    </source>
</evidence>
<dbReference type="RefSeq" id="WP_007473667.1">
    <property type="nucleotide sequence ID" value="NZ_ABCJ01000001.1"/>
</dbReference>
<evidence type="ECO:0000256" key="1">
    <source>
        <dbReference type="SAM" id="Phobius"/>
    </source>
</evidence>
<name>A0AAI9AJA0_9BACT</name>
<evidence type="ECO:0000313" key="2">
    <source>
        <dbReference type="EMBL" id="EDM24595.1"/>
    </source>
</evidence>
<comment type="caution">
    <text evidence="2">The sequence shown here is derived from an EMBL/GenBank/DDBJ whole genome shotgun (WGS) entry which is preliminary data.</text>
</comment>
<reference evidence="2 3" key="1">
    <citation type="journal article" date="2011" name="Stand. Genomic Sci.">
        <title>Draft genome sequence of Caminibacter mediatlanticus strain TB-2, an epsilonproteobacterium isolated from a deep-sea hydrothermal vent.</title>
        <authorList>
            <person name="Giovannelli D."/>
            <person name="Ferriera S."/>
            <person name="Johnson J."/>
            <person name="Kravitz S."/>
            <person name="Perez-Rodriguez I."/>
            <person name="Ricci J."/>
            <person name="O'Brien C."/>
            <person name="Voordeckers J.W."/>
            <person name="Bini E."/>
            <person name="Vetriani C."/>
        </authorList>
    </citation>
    <scope>NUCLEOTIDE SEQUENCE [LARGE SCALE GENOMIC DNA]</scope>
    <source>
        <strain evidence="2 3">TB-2</strain>
    </source>
</reference>
<organism evidence="2 3">
    <name type="scientific">Caminibacter mediatlanticus TB-2</name>
    <dbReference type="NCBI Taxonomy" id="391592"/>
    <lineage>
        <taxon>Bacteria</taxon>
        <taxon>Pseudomonadati</taxon>
        <taxon>Campylobacterota</taxon>
        <taxon>Epsilonproteobacteria</taxon>
        <taxon>Nautiliales</taxon>
        <taxon>Nautiliaceae</taxon>
        <taxon>Caminibacter</taxon>
    </lineage>
</organism>
<proteinExistence type="predicted"/>
<accession>A0AAI9AJA0</accession>
<dbReference type="Proteomes" id="UP000003288">
    <property type="component" value="Unassembled WGS sequence"/>
</dbReference>
<keyword evidence="1" id="KW-1133">Transmembrane helix</keyword>
<feature type="transmembrane region" description="Helical" evidence="1">
    <location>
        <begin position="153"/>
        <end position="176"/>
    </location>
</feature>
<dbReference type="AlphaFoldDB" id="A0AAI9AJA0"/>
<keyword evidence="1" id="KW-0472">Membrane</keyword>
<keyword evidence="1" id="KW-0812">Transmembrane</keyword>
<sequence length="519" mass="60201">MDEKIKKSKQIVHEAEITRQHARYKIPAKIEIDGKVYKVYDWSVSGVGIIDLPDEVYQKKYAIGKMIFKFDDFETVIDNLQLEFVSKREKDGHVIVGARFTELTPQQIAILNQIISAYLAGDIITEDDIIHAVTRAQFIEKKDKKPKVEKPKVMLVLILLTLFVIFLVLFILYTFYQKTYVVKSENAYFDANMTIIRAPSPSYIELSQDLKNKKFVKQGEILLYSHLIYGGIQIVKSPLSGYIHKIMIHNGDFRNVGEPVIAILEQNYKIFIVANILHKDLKKIHIGDIAVVDLPNGDRFYAKVVKIEFPYNVIEQHSRPLENIYNQARNYDKVILYPINYNVSEDMISTSAVVTIDTMLNKYNWYKIEENTSIETKNVNEQNLSSNQLKPEDNLTEKNQINIDKNNSLNPSQLQNIKKMDINISNKQLEVNTSKTKKTIYVKKYCIIAASSFKPFRDKKSQEFLNKFNNAKIIKVGDIYELKIESFDTVKEAKEFINNKVKKYYKDAFIIKCKVKIND</sequence>
<dbReference type="Gene3D" id="2.40.10.220">
    <property type="entry name" value="predicted glycosyltransferase like domains"/>
    <property type="match status" value="1"/>
</dbReference>